<dbReference type="PANTHER" id="PTHR13738:SF1">
    <property type="entry name" value="TROPONIN I"/>
    <property type="match status" value="1"/>
</dbReference>
<organism evidence="3 4">
    <name type="scientific">Brachionus calyciflorus</name>
    <dbReference type="NCBI Taxonomy" id="104777"/>
    <lineage>
        <taxon>Eukaryota</taxon>
        <taxon>Metazoa</taxon>
        <taxon>Spiralia</taxon>
        <taxon>Gnathifera</taxon>
        <taxon>Rotifera</taxon>
        <taxon>Eurotatoria</taxon>
        <taxon>Monogononta</taxon>
        <taxon>Pseudotrocha</taxon>
        <taxon>Ploima</taxon>
        <taxon>Brachionidae</taxon>
        <taxon>Brachionus</taxon>
    </lineage>
</organism>
<dbReference type="InterPro" id="IPR038077">
    <property type="entry name" value="Troponin_sf"/>
</dbReference>
<dbReference type="AlphaFoldDB" id="A0A814A3I2"/>
<feature type="region of interest" description="Disordered" evidence="2">
    <location>
        <begin position="1"/>
        <end position="40"/>
    </location>
</feature>
<evidence type="ECO:0008006" key="5">
    <source>
        <dbReference type="Google" id="ProtNLM"/>
    </source>
</evidence>
<feature type="compositionally biased region" description="Basic residues" evidence="2">
    <location>
        <begin position="31"/>
        <end position="40"/>
    </location>
</feature>
<evidence type="ECO:0000313" key="4">
    <source>
        <dbReference type="Proteomes" id="UP000663879"/>
    </source>
</evidence>
<reference evidence="3" key="1">
    <citation type="submission" date="2021-02" db="EMBL/GenBank/DDBJ databases">
        <authorList>
            <person name="Nowell W R."/>
        </authorList>
    </citation>
    <scope>NUCLEOTIDE SEQUENCE</scope>
    <source>
        <strain evidence="3">Ploen Becks lab</strain>
    </source>
</reference>
<dbReference type="SUPFAM" id="SSF90250">
    <property type="entry name" value="Troponin coil-coiled subunits"/>
    <property type="match status" value="1"/>
</dbReference>
<dbReference type="Gene3D" id="1.20.5.350">
    <property type="match status" value="1"/>
</dbReference>
<keyword evidence="4" id="KW-1185">Reference proteome</keyword>
<dbReference type="InterPro" id="IPR001978">
    <property type="entry name" value="Troponin"/>
</dbReference>
<name>A0A814A3I2_9BILA</name>
<dbReference type="Pfam" id="PF00992">
    <property type="entry name" value="Troponin"/>
    <property type="match status" value="1"/>
</dbReference>
<proteinExistence type="inferred from homology"/>
<dbReference type="GO" id="GO:0006936">
    <property type="term" value="P:muscle contraction"/>
    <property type="evidence" value="ECO:0007669"/>
    <property type="project" value="TreeGrafter"/>
</dbReference>
<comment type="caution">
    <text evidence="3">The sequence shown here is derived from an EMBL/GenBank/DDBJ whole genome shotgun (WGS) entry which is preliminary data.</text>
</comment>
<protein>
    <recommendedName>
        <fullName evidence="5">Troponin I</fullName>
    </recommendedName>
</protein>
<dbReference type="Proteomes" id="UP000663879">
    <property type="component" value="Unassembled WGS sequence"/>
</dbReference>
<evidence type="ECO:0000313" key="3">
    <source>
        <dbReference type="EMBL" id="CAF0907098.1"/>
    </source>
</evidence>
<dbReference type="PANTHER" id="PTHR13738">
    <property type="entry name" value="TROPONIN I"/>
    <property type="match status" value="1"/>
</dbReference>
<evidence type="ECO:0000256" key="1">
    <source>
        <dbReference type="ARBA" id="ARBA00009930"/>
    </source>
</evidence>
<dbReference type="GO" id="GO:0005861">
    <property type="term" value="C:troponin complex"/>
    <property type="evidence" value="ECO:0007669"/>
    <property type="project" value="InterPro"/>
</dbReference>
<comment type="similarity">
    <text evidence="1">Belongs to the troponin I family.</text>
</comment>
<accession>A0A814A3I2</accession>
<feature type="compositionally biased region" description="Basic and acidic residues" evidence="2">
    <location>
        <begin position="9"/>
        <end position="30"/>
    </location>
</feature>
<gene>
    <name evidence="3" type="ORF">OXX778_LOCUS11702</name>
</gene>
<sequence>MNQELVLTEEERKQRKKEERARKREEARKNAEKKRRFGLTPEKKRKLRILIMKEATNALGIKAREKEEAKKNYIAQNVKELPDLTSLNEAQLVSICKDFHRLIVDNQEVKYDLEKNIIKQDYEINELTIKVNDIKGKFIKPTLKKVKKIQNILTKIDKPENPGAGFGVSLKSTGIDKFALETKEEEEKF</sequence>
<dbReference type="InterPro" id="IPR050875">
    <property type="entry name" value="Troponin_I"/>
</dbReference>
<dbReference type="OrthoDB" id="371899at2759"/>
<dbReference type="EMBL" id="CAJNOC010002019">
    <property type="protein sequence ID" value="CAF0907098.1"/>
    <property type="molecule type" value="Genomic_DNA"/>
</dbReference>
<evidence type="ECO:0000256" key="2">
    <source>
        <dbReference type="SAM" id="MobiDB-lite"/>
    </source>
</evidence>